<dbReference type="InterPro" id="IPR029055">
    <property type="entry name" value="Ntn_hydrolases_N"/>
</dbReference>
<dbReference type="PRINTS" id="PR01210">
    <property type="entry name" value="GGTRANSPTASE"/>
</dbReference>
<sequence length="208" mass="22751">YVDVLKNTYAQRLKMMGHKNDNSCTTHLSVVDSKGNMVALTQTLLSVFGSKVVLPKLGILMNNGIMWFDPRPNHPNSIKPNAKPLSNMCPVVVLGKKGKNLALGASGGRKIFPAVFQLISFIYDYNMSLNDAFNQPRVDVSGTDQVLVNDSLSNDIIDSLKNNNDIYSTQDTVFSGLFSCPNAVMDIDGKKYGAAYIPSPWAKARTTS</sequence>
<keyword evidence="2" id="KW-0378">Hydrolase</keyword>
<evidence type="ECO:0000256" key="1">
    <source>
        <dbReference type="ARBA" id="ARBA00022679"/>
    </source>
</evidence>
<dbReference type="InterPro" id="IPR043137">
    <property type="entry name" value="GGT_ssub_C"/>
</dbReference>
<dbReference type="EMBL" id="UINC01231472">
    <property type="protein sequence ID" value="SVE64016.1"/>
    <property type="molecule type" value="Genomic_DNA"/>
</dbReference>
<accession>A0A383F4I1</accession>
<dbReference type="InterPro" id="IPR051792">
    <property type="entry name" value="GGT_bact"/>
</dbReference>
<evidence type="ECO:0008006" key="5">
    <source>
        <dbReference type="Google" id="ProtNLM"/>
    </source>
</evidence>
<proteinExistence type="predicted"/>
<dbReference type="GO" id="GO:0016740">
    <property type="term" value="F:transferase activity"/>
    <property type="evidence" value="ECO:0007669"/>
    <property type="project" value="UniProtKB-KW"/>
</dbReference>
<name>A0A383F4I1_9ZZZZ</name>
<dbReference type="SUPFAM" id="SSF56235">
    <property type="entry name" value="N-terminal nucleophile aminohydrolases (Ntn hydrolases)"/>
    <property type="match status" value="1"/>
</dbReference>
<dbReference type="GO" id="GO:0016787">
    <property type="term" value="F:hydrolase activity"/>
    <property type="evidence" value="ECO:0007669"/>
    <property type="project" value="UniProtKB-KW"/>
</dbReference>
<gene>
    <name evidence="4" type="ORF">METZ01_LOCUS516870</name>
</gene>
<feature type="non-terminal residue" evidence="4">
    <location>
        <position position="1"/>
    </location>
</feature>
<dbReference type="Pfam" id="PF01019">
    <property type="entry name" value="G_glu_transpept"/>
    <property type="match status" value="1"/>
</dbReference>
<dbReference type="Gene3D" id="3.60.20.40">
    <property type="match status" value="1"/>
</dbReference>
<evidence type="ECO:0000256" key="3">
    <source>
        <dbReference type="ARBA" id="ARBA00023145"/>
    </source>
</evidence>
<organism evidence="4">
    <name type="scientific">marine metagenome</name>
    <dbReference type="NCBI Taxonomy" id="408172"/>
    <lineage>
        <taxon>unclassified sequences</taxon>
        <taxon>metagenomes</taxon>
        <taxon>ecological metagenomes</taxon>
    </lineage>
</organism>
<protein>
    <recommendedName>
        <fullName evidence="5">Gamma-glutamyltransferase</fullName>
    </recommendedName>
</protein>
<keyword evidence="3" id="KW-0865">Zymogen</keyword>
<dbReference type="AlphaFoldDB" id="A0A383F4I1"/>
<dbReference type="PANTHER" id="PTHR43199:SF1">
    <property type="entry name" value="GLUTATHIONE HYDROLASE PROENZYME"/>
    <property type="match status" value="1"/>
</dbReference>
<keyword evidence="1" id="KW-0808">Transferase</keyword>
<reference evidence="4" key="1">
    <citation type="submission" date="2018-05" db="EMBL/GenBank/DDBJ databases">
        <authorList>
            <person name="Lanie J.A."/>
            <person name="Ng W.-L."/>
            <person name="Kazmierczak K.M."/>
            <person name="Andrzejewski T.M."/>
            <person name="Davidsen T.M."/>
            <person name="Wayne K.J."/>
            <person name="Tettelin H."/>
            <person name="Glass J.I."/>
            <person name="Rusch D."/>
            <person name="Podicherti R."/>
            <person name="Tsui H.-C.T."/>
            <person name="Winkler M.E."/>
        </authorList>
    </citation>
    <scope>NUCLEOTIDE SEQUENCE</scope>
</reference>
<evidence type="ECO:0000256" key="2">
    <source>
        <dbReference type="ARBA" id="ARBA00022801"/>
    </source>
</evidence>
<evidence type="ECO:0000313" key="4">
    <source>
        <dbReference type="EMBL" id="SVE64016.1"/>
    </source>
</evidence>
<dbReference type="PANTHER" id="PTHR43199">
    <property type="entry name" value="GLUTATHIONE HYDROLASE"/>
    <property type="match status" value="1"/>
</dbReference>